<proteinExistence type="predicted"/>
<accession>A0ABD1XNZ8</accession>
<gene>
    <name evidence="4" type="ORF">R1flu_029016</name>
</gene>
<protein>
    <recommendedName>
        <fullName evidence="3">2Fe-2S ferredoxin-type domain-containing protein</fullName>
    </recommendedName>
</protein>
<evidence type="ECO:0000259" key="3">
    <source>
        <dbReference type="Pfam" id="PF00111"/>
    </source>
</evidence>
<dbReference type="Gene3D" id="3.10.20.30">
    <property type="match status" value="1"/>
</dbReference>
<dbReference type="InterPro" id="IPR012675">
    <property type="entry name" value="Beta-grasp_dom_sf"/>
</dbReference>
<comment type="caution">
    <text evidence="4">The sequence shown here is derived from an EMBL/GenBank/DDBJ whole genome shotgun (WGS) entry which is preliminary data.</text>
</comment>
<sequence>MITVECRAGENLLRVAERCGVTVPNAEFCFEGSCCLCEMEVQGGAVEVGYRADTSGADLIRSCICPVPKGRKIVDVNVLSEDNVWGEGVL</sequence>
<evidence type="ECO:0000256" key="1">
    <source>
        <dbReference type="ARBA" id="ARBA00022714"/>
    </source>
</evidence>
<keyword evidence="1" id="KW-0479">Metal-binding</keyword>
<dbReference type="InterPro" id="IPR036010">
    <property type="entry name" value="2Fe-2S_ferredoxin-like_sf"/>
</dbReference>
<dbReference type="InterPro" id="IPR001041">
    <property type="entry name" value="2Fe-2S_ferredoxin-type"/>
</dbReference>
<organism evidence="4 5">
    <name type="scientific">Riccia fluitans</name>
    <dbReference type="NCBI Taxonomy" id="41844"/>
    <lineage>
        <taxon>Eukaryota</taxon>
        <taxon>Viridiplantae</taxon>
        <taxon>Streptophyta</taxon>
        <taxon>Embryophyta</taxon>
        <taxon>Marchantiophyta</taxon>
        <taxon>Marchantiopsida</taxon>
        <taxon>Marchantiidae</taxon>
        <taxon>Marchantiales</taxon>
        <taxon>Ricciaceae</taxon>
        <taxon>Riccia</taxon>
    </lineage>
</organism>
<evidence type="ECO:0000256" key="2">
    <source>
        <dbReference type="ARBA" id="ARBA00023014"/>
    </source>
</evidence>
<keyword evidence="1" id="KW-0408">Iron</keyword>
<dbReference type="Pfam" id="PF00111">
    <property type="entry name" value="Fer2"/>
    <property type="match status" value="1"/>
</dbReference>
<keyword evidence="2" id="KW-0411">Iron-sulfur</keyword>
<dbReference type="AlphaFoldDB" id="A0ABD1XNZ8"/>
<dbReference type="EMBL" id="JBHFFA010000008">
    <property type="protein sequence ID" value="KAL2610443.1"/>
    <property type="molecule type" value="Genomic_DNA"/>
</dbReference>
<feature type="domain" description="2Fe-2S ferredoxin-type" evidence="3">
    <location>
        <begin position="2"/>
        <end position="67"/>
    </location>
</feature>
<dbReference type="Proteomes" id="UP001605036">
    <property type="component" value="Unassembled WGS sequence"/>
</dbReference>
<name>A0ABD1XNZ8_9MARC</name>
<keyword evidence="5" id="KW-1185">Reference proteome</keyword>
<evidence type="ECO:0000313" key="4">
    <source>
        <dbReference type="EMBL" id="KAL2610443.1"/>
    </source>
</evidence>
<evidence type="ECO:0000313" key="5">
    <source>
        <dbReference type="Proteomes" id="UP001605036"/>
    </source>
</evidence>
<keyword evidence="1" id="KW-0001">2Fe-2S</keyword>
<dbReference type="SUPFAM" id="SSF54292">
    <property type="entry name" value="2Fe-2S ferredoxin-like"/>
    <property type="match status" value="1"/>
</dbReference>
<dbReference type="GO" id="GO:0051537">
    <property type="term" value="F:2 iron, 2 sulfur cluster binding"/>
    <property type="evidence" value="ECO:0007669"/>
    <property type="project" value="UniProtKB-KW"/>
</dbReference>
<reference evidence="4 5" key="1">
    <citation type="submission" date="2024-09" db="EMBL/GenBank/DDBJ databases">
        <title>Chromosome-scale assembly of Riccia fluitans.</title>
        <authorList>
            <person name="Paukszto L."/>
            <person name="Sawicki J."/>
            <person name="Karawczyk K."/>
            <person name="Piernik-Szablinska J."/>
            <person name="Szczecinska M."/>
            <person name="Mazdziarz M."/>
        </authorList>
    </citation>
    <scope>NUCLEOTIDE SEQUENCE [LARGE SCALE GENOMIC DNA]</scope>
    <source>
        <strain evidence="4">Rf_01</strain>
        <tissue evidence="4">Aerial parts of the thallus</tissue>
    </source>
</reference>